<dbReference type="RefSeq" id="WP_216440576.1">
    <property type="nucleotide sequence ID" value="NZ_JAHLQF010000004.1"/>
</dbReference>
<keyword evidence="2" id="KW-1185">Reference proteome</keyword>
<reference evidence="1 2" key="1">
    <citation type="submission" date="2021-06" db="EMBL/GenBank/DDBJ databases">
        <authorList>
            <person name="Sun Q."/>
            <person name="Li D."/>
        </authorList>
    </citation>
    <scope>NUCLEOTIDE SEQUENCE [LARGE SCALE GENOMIC DNA]</scope>
    <source>
        <strain evidence="1 2">MSJ-11</strain>
    </source>
</reference>
<accession>A0ABS6ENK8</accession>
<dbReference type="Proteomes" id="UP000726170">
    <property type="component" value="Unassembled WGS sequence"/>
</dbReference>
<proteinExistence type="predicted"/>
<evidence type="ECO:0000313" key="1">
    <source>
        <dbReference type="EMBL" id="MBU5485980.1"/>
    </source>
</evidence>
<sequence>MMKGWDGLKVNDLIKNLNSIYSFDTSQDALNIENIVKLNNKTEMLVNKTIKLFKKTMKEYGIDINNQQKDFAYKISKLIFGEIINKKVNLVPAKCGFGKSVLIKCAMKTLADNLITEFSTHHNEGAIIITDKITKLEEFKIFIDGTIENKKGHKAYLLKYTERLPYETEEEYYLNIYKQRKEQKNCPILLLSSQRLSILNEKIEKYETWNNENDKKEYKRAVKIIDEKPEIFDIVDIDNNFMASIIDSIENIKIKDIEKDNINKSYLRMEINEINSMIIKLSNSMCERQLDIYYPEKGSTLTKNDIKFFQLCNTYLSEYTNNKINYLKKLLVDEGGLYSNNIDQKGKNKRYFKTLGLKKIESEVKTIIFDATSYYDMSYFNYNRYQFININDERKFDNLFIHNIPINMAKWAITKDGCKKLITCANYLKGSFGNREDIFLVTYKSIKDILDKQLGNELNLVKYEGNIPSFGMTKGKNNWNECTTMIHLGFNRMREIEYIARYLSLMLEEDVKEFFEQMQNLKKKEKMLDKLKLERGSFKSDSLQKYLILSLLVDFEQEIFRTKIRDFNNTTTPVHIYVFNMYYDMITRVERRFGIEIIQEEKPIEFIESEIIDRRTKDGKETNPQKIINWINNTWNGEKIKTKDMLNEIGISQRQFDKSKENNNDLKGLLSKYMIKRGIYKKVS</sequence>
<name>A0ABS6ENK8_9CLOT</name>
<dbReference type="EMBL" id="JAHLQF010000004">
    <property type="protein sequence ID" value="MBU5485980.1"/>
    <property type="molecule type" value="Genomic_DNA"/>
</dbReference>
<evidence type="ECO:0000313" key="2">
    <source>
        <dbReference type="Proteomes" id="UP000726170"/>
    </source>
</evidence>
<protein>
    <submittedName>
        <fullName evidence="1">Uncharacterized protein</fullName>
    </submittedName>
</protein>
<comment type="caution">
    <text evidence="1">The sequence shown here is derived from an EMBL/GenBank/DDBJ whole genome shotgun (WGS) entry which is preliminary data.</text>
</comment>
<organism evidence="1 2">
    <name type="scientific">Clostridium mobile</name>
    <dbReference type="NCBI Taxonomy" id="2841512"/>
    <lineage>
        <taxon>Bacteria</taxon>
        <taxon>Bacillati</taxon>
        <taxon>Bacillota</taxon>
        <taxon>Clostridia</taxon>
        <taxon>Eubacteriales</taxon>
        <taxon>Clostridiaceae</taxon>
        <taxon>Clostridium</taxon>
    </lineage>
</organism>
<gene>
    <name evidence="1" type="ORF">KQI86_16790</name>
</gene>